<sequence length="274" mass="29985">MHLRHVLSAIAFVVITVNGRPILRGSLAEECANRGMPNLSNADFNTNVHEKRSNAVHPGLYPGGVDDKLASVYEGAKRDKVKNPSNSGPRPNLGSMPERAVHLVRISESDSSSQGQGSDSSPIQQPMPLVYQRAHSSHLEADMANDVDVGNQPEVENMRETPTAHEKTSITESQNAVESQASSDPFPSVPHQQVRELHPIPATEKLNDGDNSMVANSNRRVVAILRAWPHNGDTHQSTPREEENKQTRKAPQNQAMPQPELMDSLRAAMGDSHM</sequence>
<dbReference type="EMBL" id="OUUZ01000001">
    <property type="protein sequence ID" value="SPQ17594.1"/>
    <property type="molecule type" value="Genomic_DNA"/>
</dbReference>
<feature type="compositionally biased region" description="Basic and acidic residues" evidence="1">
    <location>
        <begin position="156"/>
        <end position="169"/>
    </location>
</feature>
<dbReference type="AlphaFoldDB" id="A0A446B521"/>
<proteinExistence type="predicted"/>
<feature type="signal peptide" evidence="2">
    <location>
        <begin position="1"/>
        <end position="19"/>
    </location>
</feature>
<gene>
    <name evidence="3" type="ORF">TT172_LOCUS13</name>
</gene>
<dbReference type="Proteomes" id="UP000289323">
    <property type="component" value="Unassembled WGS sequence"/>
</dbReference>
<reference evidence="3 4" key="1">
    <citation type="submission" date="2018-04" db="EMBL/GenBank/DDBJ databases">
        <authorList>
            <person name="Huttner S."/>
            <person name="Dainat J."/>
        </authorList>
    </citation>
    <scope>NUCLEOTIDE SEQUENCE [LARGE SCALE GENOMIC DNA]</scope>
</reference>
<feature type="region of interest" description="Disordered" evidence="1">
    <location>
        <begin position="229"/>
        <end position="274"/>
    </location>
</feature>
<keyword evidence="2" id="KW-0732">Signal</keyword>
<evidence type="ECO:0000313" key="3">
    <source>
        <dbReference type="EMBL" id="SPQ17594.1"/>
    </source>
</evidence>
<feature type="compositionally biased region" description="Polar residues" evidence="1">
    <location>
        <begin position="170"/>
        <end position="185"/>
    </location>
</feature>
<feature type="region of interest" description="Disordered" evidence="1">
    <location>
        <begin position="106"/>
        <end position="125"/>
    </location>
</feature>
<accession>A0A446B521</accession>
<feature type="compositionally biased region" description="Low complexity" evidence="1">
    <location>
        <begin position="109"/>
        <end position="125"/>
    </location>
</feature>
<name>A0A446B521_9PEZI</name>
<feature type="region of interest" description="Disordered" evidence="1">
    <location>
        <begin position="76"/>
        <end position="96"/>
    </location>
</feature>
<feature type="region of interest" description="Disordered" evidence="1">
    <location>
        <begin position="156"/>
        <end position="191"/>
    </location>
</feature>
<organism evidence="3 4">
    <name type="scientific">Thermothielavioides terrestris</name>
    <dbReference type="NCBI Taxonomy" id="2587410"/>
    <lineage>
        <taxon>Eukaryota</taxon>
        <taxon>Fungi</taxon>
        <taxon>Dikarya</taxon>
        <taxon>Ascomycota</taxon>
        <taxon>Pezizomycotina</taxon>
        <taxon>Sordariomycetes</taxon>
        <taxon>Sordariomycetidae</taxon>
        <taxon>Sordariales</taxon>
        <taxon>Chaetomiaceae</taxon>
        <taxon>Thermothielavioides</taxon>
    </lineage>
</organism>
<feature type="chain" id="PRO_5019522583" evidence="2">
    <location>
        <begin position="20"/>
        <end position="274"/>
    </location>
</feature>
<evidence type="ECO:0000256" key="1">
    <source>
        <dbReference type="SAM" id="MobiDB-lite"/>
    </source>
</evidence>
<protein>
    <submittedName>
        <fullName evidence="3">Be13100b-33ac-418c-acf8-fcbccc98a80b</fullName>
    </submittedName>
</protein>
<evidence type="ECO:0000313" key="4">
    <source>
        <dbReference type="Proteomes" id="UP000289323"/>
    </source>
</evidence>
<evidence type="ECO:0000256" key="2">
    <source>
        <dbReference type="SAM" id="SignalP"/>
    </source>
</evidence>